<evidence type="ECO:0000313" key="2">
    <source>
        <dbReference type="EMBL" id="KAK2651336.1"/>
    </source>
</evidence>
<name>A0AAD9UBT2_9ROSI</name>
<dbReference type="InterPro" id="IPR002156">
    <property type="entry name" value="RNaseH_domain"/>
</dbReference>
<evidence type="ECO:0000313" key="3">
    <source>
        <dbReference type="Proteomes" id="UP001280121"/>
    </source>
</evidence>
<dbReference type="Proteomes" id="UP001280121">
    <property type="component" value="Unassembled WGS sequence"/>
</dbReference>
<dbReference type="AlphaFoldDB" id="A0AAD9UBT2"/>
<feature type="domain" description="RNase H type-1" evidence="1">
    <location>
        <begin position="5"/>
        <end position="91"/>
    </location>
</feature>
<dbReference type="GO" id="GO:0004523">
    <property type="term" value="F:RNA-DNA hybrid ribonuclease activity"/>
    <property type="evidence" value="ECO:0007669"/>
    <property type="project" value="InterPro"/>
</dbReference>
<proteinExistence type="predicted"/>
<comment type="caution">
    <text evidence="2">The sequence shown here is derived from an EMBL/GenBank/DDBJ whole genome shotgun (WGS) entry which is preliminary data.</text>
</comment>
<protein>
    <recommendedName>
        <fullName evidence="1">RNase H type-1 domain-containing protein</fullName>
    </recommendedName>
</protein>
<evidence type="ECO:0000259" key="1">
    <source>
        <dbReference type="Pfam" id="PF13456"/>
    </source>
</evidence>
<dbReference type="InterPro" id="IPR036397">
    <property type="entry name" value="RNaseH_sf"/>
</dbReference>
<dbReference type="EMBL" id="JANJYI010000005">
    <property type="protein sequence ID" value="KAK2651336.1"/>
    <property type="molecule type" value="Genomic_DNA"/>
</dbReference>
<dbReference type="GO" id="GO:0003676">
    <property type="term" value="F:nucleic acid binding"/>
    <property type="evidence" value="ECO:0007669"/>
    <property type="project" value="InterPro"/>
</dbReference>
<keyword evidence="3" id="KW-1185">Reference proteome</keyword>
<dbReference type="Pfam" id="PF13456">
    <property type="entry name" value="RVT_3"/>
    <property type="match status" value="1"/>
</dbReference>
<accession>A0AAD9UBT2</accession>
<dbReference type="Gene3D" id="3.30.420.10">
    <property type="entry name" value="Ribonuclease H-like superfamily/Ribonuclease H"/>
    <property type="match status" value="1"/>
</dbReference>
<sequence length="105" mass="11808">MGVLDSNVAELWDIRRAVEFCQSNLSLRCRNISVVSDSKVAVFWVNNSDFGNIAQTNSIMDIRNIINSIGGMEVIFDHRIFISFADCLAKMVASTSGDLIEWEEF</sequence>
<organism evidence="2 3">
    <name type="scientific">Dipteronia dyeriana</name>
    <dbReference type="NCBI Taxonomy" id="168575"/>
    <lineage>
        <taxon>Eukaryota</taxon>
        <taxon>Viridiplantae</taxon>
        <taxon>Streptophyta</taxon>
        <taxon>Embryophyta</taxon>
        <taxon>Tracheophyta</taxon>
        <taxon>Spermatophyta</taxon>
        <taxon>Magnoliopsida</taxon>
        <taxon>eudicotyledons</taxon>
        <taxon>Gunneridae</taxon>
        <taxon>Pentapetalae</taxon>
        <taxon>rosids</taxon>
        <taxon>malvids</taxon>
        <taxon>Sapindales</taxon>
        <taxon>Sapindaceae</taxon>
        <taxon>Hippocastanoideae</taxon>
        <taxon>Acereae</taxon>
        <taxon>Dipteronia</taxon>
    </lineage>
</organism>
<gene>
    <name evidence="2" type="ORF">Ddye_018825</name>
</gene>
<reference evidence="2" key="1">
    <citation type="journal article" date="2023" name="Plant J.">
        <title>Genome sequences and population genomics provide insights into the demographic history, inbreeding, and mutation load of two 'living fossil' tree species of Dipteronia.</title>
        <authorList>
            <person name="Feng Y."/>
            <person name="Comes H.P."/>
            <person name="Chen J."/>
            <person name="Zhu S."/>
            <person name="Lu R."/>
            <person name="Zhang X."/>
            <person name="Li P."/>
            <person name="Qiu J."/>
            <person name="Olsen K.M."/>
            <person name="Qiu Y."/>
        </authorList>
    </citation>
    <scope>NUCLEOTIDE SEQUENCE</scope>
    <source>
        <strain evidence="2">KIB01</strain>
    </source>
</reference>